<reference evidence="1" key="1">
    <citation type="submission" date="2022-05" db="EMBL/GenBank/DDBJ databases">
        <title>Chromosome-level genome of Chaenocephalus aceratus.</title>
        <authorList>
            <person name="Park H."/>
        </authorList>
    </citation>
    <scope>NUCLEOTIDE SEQUENCE</scope>
    <source>
        <strain evidence="1">KU_202001</strain>
    </source>
</reference>
<organism evidence="1 2">
    <name type="scientific">Chaenocephalus aceratus</name>
    <name type="common">Blackfin icefish</name>
    <name type="synonym">Chaenichthys aceratus</name>
    <dbReference type="NCBI Taxonomy" id="36190"/>
    <lineage>
        <taxon>Eukaryota</taxon>
        <taxon>Metazoa</taxon>
        <taxon>Chordata</taxon>
        <taxon>Craniata</taxon>
        <taxon>Vertebrata</taxon>
        <taxon>Euteleostomi</taxon>
        <taxon>Actinopterygii</taxon>
        <taxon>Neopterygii</taxon>
        <taxon>Teleostei</taxon>
        <taxon>Neoteleostei</taxon>
        <taxon>Acanthomorphata</taxon>
        <taxon>Eupercaria</taxon>
        <taxon>Perciformes</taxon>
        <taxon>Notothenioidei</taxon>
        <taxon>Channichthyidae</taxon>
        <taxon>Chaenocephalus</taxon>
    </lineage>
</organism>
<evidence type="ECO:0000313" key="2">
    <source>
        <dbReference type="Proteomes" id="UP001057452"/>
    </source>
</evidence>
<keyword evidence="2" id="KW-1185">Reference proteome</keyword>
<dbReference type="Proteomes" id="UP001057452">
    <property type="component" value="Chromosome 22"/>
</dbReference>
<evidence type="ECO:0000313" key="1">
    <source>
        <dbReference type="EMBL" id="KAI4812481.1"/>
    </source>
</evidence>
<accession>A0ACB9WGA0</accession>
<feature type="non-terminal residue" evidence="1">
    <location>
        <position position="69"/>
    </location>
</feature>
<feature type="non-terminal residue" evidence="1">
    <location>
        <position position="1"/>
    </location>
</feature>
<gene>
    <name evidence="1" type="ORF">KUCAC02_023867</name>
</gene>
<sequence>GHCRGRIHRFQLLLLLQEETCLPEALRSDRYPQYFSGQTFANRIPCCAKEHNVFLRSKIQSITSSVRTE</sequence>
<protein>
    <submittedName>
        <fullName evidence="1">Uncharacterized protein</fullName>
    </submittedName>
</protein>
<proteinExistence type="predicted"/>
<name>A0ACB9WGA0_CHAAC</name>
<dbReference type="EMBL" id="CM043806">
    <property type="protein sequence ID" value="KAI4812481.1"/>
    <property type="molecule type" value="Genomic_DNA"/>
</dbReference>
<comment type="caution">
    <text evidence="1">The sequence shown here is derived from an EMBL/GenBank/DDBJ whole genome shotgun (WGS) entry which is preliminary data.</text>
</comment>